<dbReference type="Proteomes" id="UP000762676">
    <property type="component" value="Unassembled WGS sequence"/>
</dbReference>
<evidence type="ECO:0000313" key="2">
    <source>
        <dbReference type="Proteomes" id="UP000762676"/>
    </source>
</evidence>
<keyword evidence="2" id="KW-1185">Reference proteome</keyword>
<evidence type="ECO:0000313" key="1">
    <source>
        <dbReference type="EMBL" id="GFS20931.1"/>
    </source>
</evidence>
<organism evidence="1 2">
    <name type="scientific">Elysia marginata</name>
    <dbReference type="NCBI Taxonomy" id="1093978"/>
    <lineage>
        <taxon>Eukaryota</taxon>
        <taxon>Metazoa</taxon>
        <taxon>Spiralia</taxon>
        <taxon>Lophotrochozoa</taxon>
        <taxon>Mollusca</taxon>
        <taxon>Gastropoda</taxon>
        <taxon>Heterobranchia</taxon>
        <taxon>Euthyneura</taxon>
        <taxon>Panpulmonata</taxon>
        <taxon>Sacoglossa</taxon>
        <taxon>Placobranchoidea</taxon>
        <taxon>Plakobranchidae</taxon>
        <taxon>Elysia</taxon>
    </lineage>
</organism>
<reference evidence="1 2" key="1">
    <citation type="journal article" date="2021" name="Elife">
        <title>Chloroplast acquisition without the gene transfer in kleptoplastic sea slugs, Plakobranchus ocellatus.</title>
        <authorList>
            <person name="Maeda T."/>
            <person name="Takahashi S."/>
            <person name="Yoshida T."/>
            <person name="Shimamura S."/>
            <person name="Takaki Y."/>
            <person name="Nagai Y."/>
            <person name="Toyoda A."/>
            <person name="Suzuki Y."/>
            <person name="Arimoto A."/>
            <person name="Ishii H."/>
            <person name="Satoh N."/>
            <person name="Nishiyama T."/>
            <person name="Hasebe M."/>
            <person name="Maruyama T."/>
            <person name="Minagawa J."/>
            <person name="Obokata J."/>
            <person name="Shigenobu S."/>
        </authorList>
    </citation>
    <scope>NUCLEOTIDE SEQUENCE [LARGE SCALE GENOMIC DNA]</scope>
</reference>
<dbReference type="EMBL" id="BMAT01003139">
    <property type="protein sequence ID" value="GFS20931.1"/>
    <property type="molecule type" value="Genomic_DNA"/>
</dbReference>
<name>A0AAV4JK56_9GAST</name>
<proteinExistence type="predicted"/>
<gene>
    <name evidence="1" type="ORF">ElyMa_001582900</name>
</gene>
<accession>A0AAV4JK56</accession>
<dbReference type="AlphaFoldDB" id="A0AAV4JK56"/>
<comment type="caution">
    <text evidence="1">The sequence shown here is derived from an EMBL/GenBank/DDBJ whole genome shotgun (WGS) entry which is preliminary data.</text>
</comment>
<protein>
    <submittedName>
        <fullName evidence="1">Uncharacterized protein</fullName>
    </submittedName>
</protein>
<sequence length="117" mass="13582">MQLSTNPYQMLETRTLSSRVYGALTTAINSNNSIVSADHLDAILQRTLDQHLPLQTRTISQMPVSPWFPLAIKEAKQQRRRAERRWRKSRLTTHRQIYKTHSIQVDIVIKNCISAQI</sequence>